<keyword evidence="2 5" id="KW-0808">Transferase</keyword>
<comment type="catalytic activity">
    <reaction evidence="5 6">
        <text>octanoyl-[ACP] + L-lysyl-[protein] = N(6)-octanoyl-L-lysyl-[protein] + holo-[ACP] + H(+)</text>
        <dbReference type="Rhea" id="RHEA:17665"/>
        <dbReference type="Rhea" id="RHEA-COMP:9636"/>
        <dbReference type="Rhea" id="RHEA-COMP:9685"/>
        <dbReference type="Rhea" id="RHEA-COMP:9752"/>
        <dbReference type="Rhea" id="RHEA-COMP:9928"/>
        <dbReference type="ChEBI" id="CHEBI:15378"/>
        <dbReference type="ChEBI" id="CHEBI:29969"/>
        <dbReference type="ChEBI" id="CHEBI:64479"/>
        <dbReference type="ChEBI" id="CHEBI:78463"/>
        <dbReference type="ChEBI" id="CHEBI:78809"/>
        <dbReference type="EC" id="2.3.1.181"/>
    </reaction>
</comment>
<evidence type="ECO:0000256" key="6">
    <source>
        <dbReference type="PIRNR" id="PIRNR016262"/>
    </source>
</evidence>
<feature type="binding site" evidence="5">
    <location>
        <begin position="76"/>
        <end position="83"/>
    </location>
    <ligand>
        <name>substrate</name>
    </ligand>
</feature>
<feature type="binding site" evidence="5">
    <location>
        <begin position="143"/>
        <end position="145"/>
    </location>
    <ligand>
        <name>substrate</name>
    </ligand>
</feature>
<comment type="subcellular location">
    <subcellularLocation>
        <location evidence="5">Cytoplasm</location>
    </subcellularLocation>
</comment>
<feature type="domain" description="BPL/LPL catalytic" evidence="7">
    <location>
        <begin position="34"/>
        <end position="212"/>
    </location>
</feature>
<comment type="pathway">
    <text evidence="1 5 6">Protein modification; protein lipoylation via endogenous pathway; protein N(6)-(lipoyl)lysine from octanoyl-[acyl-carrier-protein]: step 1/2.</text>
</comment>
<keyword evidence="9" id="KW-1185">Reference proteome</keyword>
<gene>
    <name evidence="5 8" type="primary">lipB</name>
    <name evidence="8" type="ORF">IQ215_09460</name>
</gene>
<evidence type="ECO:0000256" key="3">
    <source>
        <dbReference type="ARBA" id="ARBA00023315"/>
    </source>
</evidence>
<dbReference type="RefSeq" id="WP_193801065.1">
    <property type="nucleotide sequence ID" value="NZ_JADEWC010000019.1"/>
</dbReference>
<dbReference type="PROSITE" id="PS01313">
    <property type="entry name" value="LIPB"/>
    <property type="match status" value="1"/>
</dbReference>
<evidence type="ECO:0000256" key="5">
    <source>
        <dbReference type="HAMAP-Rule" id="MF_00013"/>
    </source>
</evidence>
<dbReference type="NCBIfam" id="TIGR00214">
    <property type="entry name" value="lipB"/>
    <property type="match status" value="1"/>
</dbReference>
<dbReference type="PIRSF" id="PIRSF016262">
    <property type="entry name" value="LPLase"/>
    <property type="match status" value="1"/>
</dbReference>
<protein>
    <recommendedName>
        <fullName evidence="5 6">Octanoyltransferase</fullName>
        <ecNumber evidence="5 6">2.3.1.181</ecNumber>
    </recommendedName>
    <alternativeName>
        <fullName evidence="5">Lipoate-protein ligase B</fullName>
    </alternativeName>
    <alternativeName>
        <fullName evidence="5">Lipoyl/octanoyl transferase</fullName>
    </alternativeName>
    <alternativeName>
        <fullName evidence="5">Octanoyl-[acyl-carrier-protein]-protein N-octanoyltransferase</fullName>
    </alternativeName>
</protein>
<dbReference type="PANTHER" id="PTHR10993">
    <property type="entry name" value="OCTANOYLTRANSFERASE"/>
    <property type="match status" value="1"/>
</dbReference>
<dbReference type="PANTHER" id="PTHR10993:SF7">
    <property type="entry name" value="LIPOYLTRANSFERASE 2, MITOCHONDRIAL-RELATED"/>
    <property type="match status" value="1"/>
</dbReference>
<comment type="function">
    <text evidence="4 5 6">Catalyzes the transfer of endogenously produced octanoic acid from octanoyl-acyl-carrier-protein onto the lipoyl domains of lipoate-dependent enzymes. Lipoyl-ACP can also act as a substrate although octanoyl-ACP is likely to be the physiological substrate.</text>
</comment>
<dbReference type="HAMAP" id="MF_00013">
    <property type="entry name" value="LipB"/>
    <property type="match status" value="1"/>
</dbReference>
<dbReference type="Proteomes" id="UP000654604">
    <property type="component" value="Unassembled WGS sequence"/>
</dbReference>
<dbReference type="Pfam" id="PF21948">
    <property type="entry name" value="LplA-B_cat"/>
    <property type="match status" value="1"/>
</dbReference>
<sequence length="217" mass="25046">MSKSRLLIQNLGVMPYQHAWNLQKKMVQERLDDPNLQDVLLVVEHPSVYTLGTGSTVDNLKFDLNEFSGELFRTERGGEVTYHCRGQVVVYPILNLRHHQQDLHWYLRQLEEVVIRLLRLYGIEGKRIEGLTGVWVDGQKISAMGIKVKRWVTMHGLALNVSCDLSGFERIIPCGIRDKSVTRLIDFVDDVELEKVKKEMVMMFVQVFGYDANLENS</sequence>
<dbReference type="InterPro" id="IPR000544">
    <property type="entry name" value="Octanoyltransferase"/>
</dbReference>
<keyword evidence="5" id="KW-0963">Cytoplasm</keyword>
<evidence type="ECO:0000259" key="7">
    <source>
        <dbReference type="PROSITE" id="PS51733"/>
    </source>
</evidence>
<evidence type="ECO:0000256" key="2">
    <source>
        <dbReference type="ARBA" id="ARBA00022679"/>
    </source>
</evidence>
<comment type="caution">
    <text evidence="8">The sequence shown here is derived from an EMBL/GenBank/DDBJ whole genome shotgun (WGS) entry which is preliminary data.</text>
</comment>
<evidence type="ECO:0000256" key="1">
    <source>
        <dbReference type="ARBA" id="ARBA00004821"/>
    </source>
</evidence>
<evidence type="ECO:0000256" key="4">
    <source>
        <dbReference type="ARBA" id="ARBA00024732"/>
    </source>
</evidence>
<feature type="active site" description="Acyl-thioester intermediate" evidence="5">
    <location>
        <position position="174"/>
    </location>
</feature>
<dbReference type="EMBL" id="JADEWC010000019">
    <property type="protein sequence ID" value="MBE9222919.1"/>
    <property type="molecule type" value="Genomic_DNA"/>
</dbReference>
<evidence type="ECO:0000313" key="8">
    <source>
        <dbReference type="EMBL" id="MBE9222919.1"/>
    </source>
</evidence>
<dbReference type="Gene3D" id="3.30.930.10">
    <property type="entry name" value="Bira Bifunctional Protein, Domain 2"/>
    <property type="match status" value="1"/>
</dbReference>
<reference evidence="8 9" key="1">
    <citation type="submission" date="2020-10" db="EMBL/GenBank/DDBJ databases">
        <authorList>
            <person name="Castelo-Branco R."/>
            <person name="Eusebio N."/>
            <person name="Adriana R."/>
            <person name="Vieira A."/>
            <person name="Brugerolle De Fraissinette N."/>
            <person name="Rezende De Castro R."/>
            <person name="Schneider M.P."/>
            <person name="Vasconcelos V."/>
            <person name="Leao P.N."/>
        </authorList>
    </citation>
    <scope>NUCLEOTIDE SEQUENCE [LARGE SCALE GENOMIC DNA]</scope>
    <source>
        <strain evidence="8 9">LEGE 03274</strain>
    </source>
</reference>
<feature type="site" description="Lowers pKa of active site Cys" evidence="5">
    <location>
        <position position="140"/>
    </location>
</feature>
<organism evidence="8 9">
    <name type="scientific">Cyanobacterium stanieri LEGE 03274</name>
    <dbReference type="NCBI Taxonomy" id="1828756"/>
    <lineage>
        <taxon>Bacteria</taxon>
        <taxon>Bacillati</taxon>
        <taxon>Cyanobacteriota</taxon>
        <taxon>Cyanophyceae</taxon>
        <taxon>Oscillatoriophycideae</taxon>
        <taxon>Chroococcales</taxon>
        <taxon>Geminocystaceae</taxon>
        <taxon>Cyanobacterium</taxon>
    </lineage>
</organism>
<dbReference type="CDD" id="cd16444">
    <property type="entry name" value="LipB"/>
    <property type="match status" value="1"/>
</dbReference>
<keyword evidence="3 5" id="KW-0012">Acyltransferase</keyword>
<dbReference type="NCBIfam" id="NF010925">
    <property type="entry name" value="PRK14345.1"/>
    <property type="match status" value="1"/>
</dbReference>
<dbReference type="SUPFAM" id="SSF55681">
    <property type="entry name" value="Class II aaRS and biotin synthetases"/>
    <property type="match status" value="1"/>
</dbReference>
<evidence type="ECO:0000313" key="9">
    <source>
        <dbReference type="Proteomes" id="UP000654604"/>
    </source>
</evidence>
<dbReference type="EC" id="2.3.1.181" evidence="5 6"/>
<dbReference type="InterPro" id="IPR045864">
    <property type="entry name" value="aa-tRNA-synth_II/BPL/LPL"/>
</dbReference>
<proteinExistence type="inferred from homology"/>
<dbReference type="GO" id="GO:0033819">
    <property type="term" value="F:lipoyl(octanoyl) transferase activity"/>
    <property type="evidence" value="ECO:0007669"/>
    <property type="project" value="UniProtKB-EC"/>
</dbReference>
<dbReference type="InterPro" id="IPR020605">
    <property type="entry name" value="Octanoyltransferase_CS"/>
</dbReference>
<comment type="similarity">
    <text evidence="5 6">Belongs to the LipB family.</text>
</comment>
<accession>A0ABR9V7W6</accession>
<dbReference type="InterPro" id="IPR004143">
    <property type="entry name" value="BPL_LPL_catalytic"/>
</dbReference>
<comment type="miscellaneous">
    <text evidence="5">In the reaction, the free carboxyl group of octanoic acid is attached via an amide linkage to the epsilon-amino group of a specific lysine residue of lipoyl domains of lipoate-dependent enzymes.</text>
</comment>
<feature type="binding site" evidence="5">
    <location>
        <begin position="156"/>
        <end position="158"/>
    </location>
    <ligand>
        <name>substrate</name>
    </ligand>
</feature>
<dbReference type="PROSITE" id="PS51733">
    <property type="entry name" value="BPL_LPL_CATALYTIC"/>
    <property type="match status" value="1"/>
</dbReference>
<name>A0ABR9V7W6_9CHRO</name>